<dbReference type="GO" id="GO:0046933">
    <property type="term" value="F:proton-transporting ATP synthase activity, rotational mechanism"/>
    <property type="evidence" value="ECO:0007669"/>
    <property type="project" value="UniProtKB-UniRule"/>
</dbReference>
<keyword evidence="17" id="KW-1185">Reference proteome</keyword>
<protein>
    <recommendedName>
        <fullName evidence="13">ATP synthase subunit b</fullName>
    </recommendedName>
    <alternativeName>
        <fullName evidence="13">ATP synthase F(0) sector subunit b</fullName>
    </alternativeName>
    <alternativeName>
        <fullName evidence="13">ATPase subunit I</fullName>
    </alternativeName>
    <alternativeName>
        <fullName evidence="13">F-type ATPase subunit b</fullName>
        <shortName evidence="13">F-ATPase subunit b</shortName>
    </alternativeName>
</protein>
<accession>A0A9J7BLX3</accession>
<evidence type="ECO:0000256" key="12">
    <source>
        <dbReference type="ARBA" id="ARBA00037847"/>
    </source>
</evidence>
<evidence type="ECO:0000256" key="7">
    <source>
        <dbReference type="ARBA" id="ARBA00023065"/>
    </source>
</evidence>
<keyword evidence="7 13" id="KW-0406">Ion transport</keyword>
<evidence type="ECO:0000256" key="9">
    <source>
        <dbReference type="ARBA" id="ARBA00023310"/>
    </source>
</evidence>
<feature type="coiled-coil region" evidence="15">
    <location>
        <begin position="45"/>
        <end position="86"/>
    </location>
</feature>
<keyword evidence="2 13" id="KW-0813">Transport</keyword>
<dbReference type="HAMAP" id="MF_01398">
    <property type="entry name" value="ATP_synth_b_bprime"/>
    <property type="match status" value="1"/>
</dbReference>
<evidence type="ECO:0000256" key="10">
    <source>
        <dbReference type="ARBA" id="ARBA00025198"/>
    </source>
</evidence>
<dbReference type="GO" id="GO:0045259">
    <property type="term" value="C:proton-transporting ATP synthase complex"/>
    <property type="evidence" value="ECO:0007669"/>
    <property type="project" value="UniProtKB-KW"/>
</dbReference>
<evidence type="ECO:0000313" key="16">
    <source>
        <dbReference type="EMBL" id="UWZ83884.1"/>
    </source>
</evidence>
<dbReference type="GO" id="GO:0012505">
    <property type="term" value="C:endomembrane system"/>
    <property type="evidence" value="ECO:0007669"/>
    <property type="project" value="UniProtKB-SubCell"/>
</dbReference>
<keyword evidence="3 13" id="KW-0138">CF(0)</keyword>
<evidence type="ECO:0000256" key="2">
    <source>
        <dbReference type="ARBA" id="ARBA00022448"/>
    </source>
</evidence>
<evidence type="ECO:0000256" key="3">
    <source>
        <dbReference type="ARBA" id="ARBA00022547"/>
    </source>
</evidence>
<keyword evidence="9 13" id="KW-0066">ATP synthesis</keyword>
<evidence type="ECO:0000256" key="8">
    <source>
        <dbReference type="ARBA" id="ARBA00023136"/>
    </source>
</evidence>
<evidence type="ECO:0000256" key="1">
    <source>
        <dbReference type="ARBA" id="ARBA00005513"/>
    </source>
</evidence>
<dbReference type="AlphaFoldDB" id="A0A9J7BLX3"/>
<evidence type="ECO:0000256" key="5">
    <source>
        <dbReference type="ARBA" id="ARBA00022781"/>
    </source>
</evidence>
<organism evidence="16 17">
    <name type="scientific">Occallatibacter riparius</name>
    <dbReference type="NCBI Taxonomy" id="1002689"/>
    <lineage>
        <taxon>Bacteria</taxon>
        <taxon>Pseudomonadati</taxon>
        <taxon>Acidobacteriota</taxon>
        <taxon>Terriglobia</taxon>
        <taxon>Terriglobales</taxon>
        <taxon>Acidobacteriaceae</taxon>
        <taxon>Occallatibacter</taxon>
    </lineage>
</organism>
<sequence>MDEILQQVGTLLLGAIPTALLFIVLVLAYQFLIQGPLSRTLKERRARTQGAVEEAHKAIARAEERAQEYANKLRQARAEVYKAREQRIKQWSAERDAALDAARLAAGQRVSQAKTELEAQAAQARQAIQASAGELASRVVRAVLPVAAGGTR</sequence>
<dbReference type="Proteomes" id="UP001059380">
    <property type="component" value="Chromosome"/>
</dbReference>
<dbReference type="EMBL" id="CP093313">
    <property type="protein sequence ID" value="UWZ83884.1"/>
    <property type="molecule type" value="Genomic_DNA"/>
</dbReference>
<dbReference type="InterPro" id="IPR050059">
    <property type="entry name" value="ATP_synthase_B_chain"/>
</dbReference>
<comment type="function">
    <text evidence="10 13">F(1)F(0) ATP synthase produces ATP from ADP in the presence of a proton or sodium gradient. F-type ATPases consist of two structural domains, F(1) containing the extramembraneous catalytic core and F(0) containing the membrane proton channel, linked together by a central stalk and a peripheral stalk. During catalysis, ATP synthesis in the catalytic domain of F(1) is coupled via a rotary mechanism of the central stalk subunits to proton translocation.</text>
</comment>
<keyword evidence="13" id="KW-1003">Cell membrane</keyword>
<gene>
    <name evidence="13" type="primary">atpF</name>
    <name evidence="16" type="ORF">MOP44_25420</name>
</gene>
<comment type="function">
    <text evidence="11">Component of the F(0) channel, it forms part of the peripheral stalk, linking F(1) to F(0). The b'-subunit is a diverged and duplicated form of b found in plants and photosynthetic bacteria.</text>
</comment>
<dbReference type="GO" id="GO:0046961">
    <property type="term" value="F:proton-transporting ATPase activity, rotational mechanism"/>
    <property type="evidence" value="ECO:0007669"/>
    <property type="project" value="TreeGrafter"/>
</dbReference>
<evidence type="ECO:0000313" key="17">
    <source>
        <dbReference type="Proteomes" id="UP001059380"/>
    </source>
</evidence>
<dbReference type="KEGG" id="orp:MOP44_25420"/>
<evidence type="ECO:0000256" key="15">
    <source>
        <dbReference type="SAM" id="Coils"/>
    </source>
</evidence>
<comment type="subcellular location">
    <subcellularLocation>
        <location evidence="13">Cell membrane</location>
        <topology evidence="13">Single-pass membrane protein</topology>
    </subcellularLocation>
    <subcellularLocation>
        <location evidence="12">Endomembrane system</location>
        <topology evidence="12">Single-pass membrane protein</topology>
    </subcellularLocation>
</comment>
<reference evidence="16" key="1">
    <citation type="submission" date="2021-04" db="EMBL/GenBank/DDBJ databases">
        <title>Phylogenetic analysis of Acidobacteriaceae.</title>
        <authorList>
            <person name="Qiu L."/>
            <person name="Zhang Q."/>
        </authorList>
    </citation>
    <scope>NUCLEOTIDE SEQUENCE</scope>
    <source>
        <strain evidence="16">DSM 25168</strain>
    </source>
</reference>
<comment type="subunit">
    <text evidence="13">F-type ATPases have 2 components, F(1) - the catalytic core - and F(0) - the membrane proton channel. F(1) has five subunits: alpha(3), beta(3), gamma(1), delta(1), epsilon(1). F(0) has three main subunits: a(1), b(2) and c(10-14). The alpha and beta chains form an alternating ring which encloses part of the gamma chain. F(1) is attached to F(0) by a central stalk formed by the gamma and epsilon chains, while a peripheral stalk is formed by the delta and b chains.</text>
</comment>
<keyword evidence="4 13" id="KW-0812">Transmembrane</keyword>
<name>A0A9J7BLX3_9BACT</name>
<evidence type="ECO:0000256" key="11">
    <source>
        <dbReference type="ARBA" id="ARBA00025614"/>
    </source>
</evidence>
<keyword evidence="8 13" id="KW-0472">Membrane</keyword>
<feature type="transmembrane region" description="Helical" evidence="13">
    <location>
        <begin position="12"/>
        <end position="32"/>
    </location>
</feature>
<keyword evidence="5 13" id="KW-0375">Hydrogen ion transport</keyword>
<dbReference type="Pfam" id="PF00430">
    <property type="entry name" value="ATP-synt_B"/>
    <property type="match status" value="1"/>
</dbReference>
<keyword evidence="6 13" id="KW-1133">Transmembrane helix</keyword>
<evidence type="ECO:0000256" key="4">
    <source>
        <dbReference type="ARBA" id="ARBA00022692"/>
    </source>
</evidence>
<dbReference type="PANTHER" id="PTHR33445">
    <property type="entry name" value="ATP SYNTHASE SUBUNIT B', CHLOROPLASTIC"/>
    <property type="match status" value="1"/>
</dbReference>
<dbReference type="InterPro" id="IPR002146">
    <property type="entry name" value="ATP_synth_b/b'su_bac/chlpt"/>
</dbReference>
<evidence type="ECO:0000256" key="6">
    <source>
        <dbReference type="ARBA" id="ARBA00022989"/>
    </source>
</evidence>
<evidence type="ECO:0000256" key="13">
    <source>
        <dbReference type="HAMAP-Rule" id="MF_01398"/>
    </source>
</evidence>
<dbReference type="GO" id="GO:0005886">
    <property type="term" value="C:plasma membrane"/>
    <property type="evidence" value="ECO:0007669"/>
    <property type="project" value="UniProtKB-SubCell"/>
</dbReference>
<evidence type="ECO:0000256" key="14">
    <source>
        <dbReference type="RuleBase" id="RU003848"/>
    </source>
</evidence>
<proteinExistence type="inferred from homology"/>
<dbReference type="PANTHER" id="PTHR33445:SF2">
    <property type="entry name" value="ATP SYNTHASE SUBUNIT B', CHLOROPLASTIC"/>
    <property type="match status" value="1"/>
</dbReference>
<dbReference type="RefSeq" id="WP_260793364.1">
    <property type="nucleotide sequence ID" value="NZ_CP093313.1"/>
</dbReference>
<comment type="similarity">
    <text evidence="1 13 14">Belongs to the ATPase B chain family.</text>
</comment>
<keyword evidence="15" id="KW-0175">Coiled coil</keyword>